<dbReference type="PANTHER" id="PTHR45900:SF1">
    <property type="entry name" value="MITOCHONDRIAL DNA REPAIR PROTEIN RECA HOMOLOG-RELATED"/>
    <property type="match status" value="1"/>
</dbReference>
<feature type="domain" description="RecA family profile 2" evidence="14">
    <location>
        <begin position="215"/>
        <end position="288"/>
    </location>
</feature>
<dbReference type="HAMAP" id="MF_00268">
    <property type="entry name" value="RecA"/>
    <property type="match status" value="1"/>
</dbReference>
<keyword evidence="4 10" id="KW-0227">DNA damage</keyword>
<name>A0A2Z3H8T7_9BACT</name>
<evidence type="ECO:0000313" key="16">
    <source>
        <dbReference type="Proteomes" id="UP000245802"/>
    </source>
</evidence>
<comment type="similarity">
    <text evidence="1 10 12">Belongs to the RecA family.</text>
</comment>
<dbReference type="FunFam" id="3.40.50.300:FF:000087">
    <property type="entry name" value="Recombinase RecA"/>
    <property type="match status" value="1"/>
</dbReference>
<reference evidence="15 16" key="1">
    <citation type="submission" date="2018-01" db="EMBL/GenBank/DDBJ databases">
        <title>G. obscuriglobus.</title>
        <authorList>
            <person name="Franke J."/>
            <person name="Blomberg W."/>
            <person name="Selmecki A."/>
        </authorList>
    </citation>
    <scope>NUCLEOTIDE SEQUENCE [LARGE SCALE GENOMIC DNA]</scope>
    <source>
        <strain evidence="15 16">DSM 5831</strain>
    </source>
</reference>
<evidence type="ECO:0000256" key="11">
    <source>
        <dbReference type="RuleBase" id="RU000526"/>
    </source>
</evidence>
<organism evidence="15 16">
    <name type="scientific">Gemmata obscuriglobus</name>
    <dbReference type="NCBI Taxonomy" id="114"/>
    <lineage>
        <taxon>Bacteria</taxon>
        <taxon>Pseudomonadati</taxon>
        <taxon>Planctomycetota</taxon>
        <taxon>Planctomycetia</taxon>
        <taxon>Gemmatales</taxon>
        <taxon>Gemmataceae</taxon>
        <taxon>Gemmata</taxon>
    </lineage>
</organism>
<dbReference type="InterPro" id="IPR003593">
    <property type="entry name" value="AAA+_ATPase"/>
</dbReference>
<dbReference type="Proteomes" id="UP000245802">
    <property type="component" value="Chromosome"/>
</dbReference>
<evidence type="ECO:0000256" key="6">
    <source>
        <dbReference type="ARBA" id="ARBA00023125"/>
    </source>
</evidence>
<comment type="function">
    <text evidence="10">Can catalyze the hydrolysis of ATP in the presence of single-stranded DNA, the ATP-dependent uptake of single-stranded DNA by duplex DNA, and the ATP-dependent hybridization of homologous single-stranded DNAs. It interacts with LexA causing its activation and leading to its autocatalytic cleavage.</text>
</comment>
<evidence type="ECO:0000256" key="3">
    <source>
        <dbReference type="ARBA" id="ARBA00022741"/>
    </source>
</evidence>
<evidence type="ECO:0000256" key="7">
    <source>
        <dbReference type="ARBA" id="ARBA00023172"/>
    </source>
</evidence>
<evidence type="ECO:0000256" key="4">
    <source>
        <dbReference type="ARBA" id="ARBA00022763"/>
    </source>
</evidence>
<dbReference type="GO" id="GO:0006281">
    <property type="term" value="P:DNA repair"/>
    <property type="evidence" value="ECO:0007669"/>
    <property type="project" value="UniProtKB-UniRule"/>
</dbReference>
<evidence type="ECO:0000256" key="12">
    <source>
        <dbReference type="RuleBase" id="RU004527"/>
    </source>
</evidence>
<sequence length="388" mass="41636">MAEKGDKLEKSKEGGGSIKDNKELKTALAAIEKEFGKGSIMSLGDMNGLDIDCISTGALSLDLALGGKGIPRGRIVEIYGAEASGKTTIALHTIAQAQKAGGVAAFIDAEHALDPSWAKRLGVDLDNLLVSQPGYGEEALRIAEMLVKSNAVDLIVVDSVAALVPKNEIQDSEIGDTKVGLQARLMSQAMRILTPQINKSRTCLMFINQIRQKIGVMYGDPNTTTGGLALKFYASVRMEVKRVTHVKDGEDTIGAETRVRVVKNKIAPPFRNAEFELLHDRGIDFEGDVIKLALEDEVIEKSGAHFSYKEQRLGQGLKNAVEFLRENHAVRDEIVAAVKEKRTPKVVDAAALEATAAQEEAEAAAALAALGEEVEIAPKKKRGKAAAE</sequence>
<evidence type="ECO:0000313" key="15">
    <source>
        <dbReference type="EMBL" id="AWM40832.1"/>
    </source>
</evidence>
<keyword evidence="8 10" id="KW-0234">DNA repair</keyword>
<evidence type="ECO:0000256" key="5">
    <source>
        <dbReference type="ARBA" id="ARBA00022840"/>
    </source>
</evidence>
<dbReference type="InterPro" id="IPR023400">
    <property type="entry name" value="RecA_C_sf"/>
</dbReference>
<dbReference type="PROSITE" id="PS00321">
    <property type="entry name" value="RECA_1"/>
    <property type="match status" value="1"/>
</dbReference>
<comment type="subcellular location">
    <subcellularLocation>
        <location evidence="10">Cytoplasm</location>
    </subcellularLocation>
</comment>
<proteinExistence type="inferred from homology"/>
<dbReference type="PROSITE" id="PS50162">
    <property type="entry name" value="RECA_2"/>
    <property type="match status" value="1"/>
</dbReference>
<evidence type="ECO:0000259" key="13">
    <source>
        <dbReference type="PROSITE" id="PS50162"/>
    </source>
</evidence>
<dbReference type="NCBIfam" id="TIGR02012">
    <property type="entry name" value="tigrfam_recA"/>
    <property type="match status" value="1"/>
</dbReference>
<feature type="domain" description="RecA family profile 1" evidence="13">
    <location>
        <begin position="50"/>
        <end position="210"/>
    </location>
</feature>
<keyword evidence="3 10" id="KW-0547">Nucleotide-binding</keyword>
<dbReference type="Pfam" id="PF21096">
    <property type="entry name" value="RecA_C"/>
    <property type="match status" value="1"/>
</dbReference>
<dbReference type="InterPro" id="IPR049261">
    <property type="entry name" value="RecA-like_C"/>
</dbReference>
<evidence type="ECO:0000256" key="1">
    <source>
        <dbReference type="ARBA" id="ARBA00009391"/>
    </source>
</evidence>
<dbReference type="KEGG" id="gog:C1280_30145"/>
<dbReference type="CDD" id="cd00983">
    <property type="entry name" value="RecA"/>
    <property type="match status" value="1"/>
</dbReference>
<evidence type="ECO:0000256" key="10">
    <source>
        <dbReference type="HAMAP-Rule" id="MF_00268"/>
    </source>
</evidence>
<keyword evidence="9 10" id="KW-0742">SOS response</keyword>
<dbReference type="OrthoDB" id="9776733at2"/>
<dbReference type="GO" id="GO:0005829">
    <property type="term" value="C:cytosol"/>
    <property type="evidence" value="ECO:0007669"/>
    <property type="project" value="TreeGrafter"/>
</dbReference>
<dbReference type="Pfam" id="PF00154">
    <property type="entry name" value="RecA_N"/>
    <property type="match status" value="1"/>
</dbReference>
<dbReference type="EMBL" id="CP025958">
    <property type="protein sequence ID" value="AWM40832.1"/>
    <property type="molecule type" value="Genomic_DNA"/>
</dbReference>
<dbReference type="GO" id="GO:0003697">
    <property type="term" value="F:single-stranded DNA binding"/>
    <property type="evidence" value="ECO:0007669"/>
    <property type="project" value="UniProtKB-UniRule"/>
</dbReference>
<comment type="caution">
    <text evidence="10">Lacks conserved residue(s) required for the propagation of feature annotation.</text>
</comment>
<dbReference type="RefSeq" id="WP_010046386.1">
    <property type="nucleotide sequence ID" value="NZ_CP025958.1"/>
</dbReference>
<dbReference type="GO" id="GO:0003684">
    <property type="term" value="F:damaged DNA binding"/>
    <property type="evidence" value="ECO:0007669"/>
    <property type="project" value="UniProtKB-UniRule"/>
</dbReference>
<dbReference type="AlphaFoldDB" id="A0A2Z3H8T7"/>
<dbReference type="InterPro" id="IPR027417">
    <property type="entry name" value="P-loop_NTPase"/>
</dbReference>
<dbReference type="PANTHER" id="PTHR45900">
    <property type="entry name" value="RECA"/>
    <property type="match status" value="1"/>
</dbReference>
<protein>
    <recommendedName>
        <fullName evidence="2 10">Protein RecA</fullName>
    </recommendedName>
    <alternativeName>
        <fullName evidence="10 11">Recombinase A</fullName>
    </alternativeName>
</protein>
<dbReference type="InterPro" id="IPR049428">
    <property type="entry name" value="RecA-like_N"/>
</dbReference>
<dbReference type="GO" id="GO:0009432">
    <property type="term" value="P:SOS response"/>
    <property type="evidence" value="ECO:0007669"/>
    <property type="project" value="UniProtKB-UniRule"/>
</dbReference>
<keyword evidence="10" id="KW-0963">Cytoplasm</keyword>
<keyword evidence="5 10" id="KW-0067">ATP-binding</keyword>
<evidence type="ECO:0000256" key="9">
    <source>
        <dbReference type="ARBA" id="ARBA00023236"/>
    </source>
</evidence>
<dbReference type="PRINTS" id="PR00142">
    <property type="entry name" value="RECA"/>
</dbReference>
<keyword evidence="7 10" id="KW-0233">DNA recombination</keyword>
<dbReference type="InterPro" id="IPR013765">
    <property type="entry name" value="DNA_recomb/repair_RecA"/>
</dbReference>
<dbReference type="InterPro" id="IPR020587">
    <property type="entry name" value="RecA_monomer-monomer_interface"/>
</dbReference>
<dbReference type="GO" id="GO:0006310">
    <property type="term" value="P:DNA recombination"/>
    <property type="evidence" value="ECO:0007669"/>
    <property type="project" value="UniProtKB-UniRule"/>
</dbReference>
<dbReference type="SMART" id="SM00382">
    <property type="entry name" value="AAA"/>
    <property type="match status" value="1"/>
</dbReference>
<accession>A0A2Z3H8T7</accession>
<dbReference type="SUPFAM" id="SSF52540">
    <property type="entry name" value="P-loop containing nucleoside triphosphate hydrolases"/>
    <property type="match status" value="1"/>
</dbReference>
<dbReference type="SUPFAM" id="SSF54752">
    <property type="entry name" value="RecA protein, C-terminal domain"/>
    <property type="match status" value="1"/>
</dbReference>
<gene>
    <name evidence="10 15" type="primary">recA</name>
    <name evidence="15" type="ORF">C1280_30145</name>
</gene>
<keyword evidence="6 10" id="KW-0238">DNA-binding</keyword>
<dbReference type="InterPro" id="IPR020584">
    <property type="entry name" value="DNA_recomb/repair_RecA_CS"/>
</dbReference>
<evidence type="ECO:0000256" key="8">
    <source>
        <dbReference type="ARBA" id="ARBA00023204"/>
    </source>
</evidence>
<dbReference type="InterPro" id="IPR020588">
    <property type="entry name" value="RecA_ATP-bd"/>
</dbReference>
<dbReference type="Gene3D" id="3.40.50.300">
    <property type="entry name" value="P-loop containing nucleotide triphosphate hydrolases"/>
    <property type="match status" value="1"/>
</dbReference>
<dbReference type="GO" id="GO:0140664">
    <property type="term" value="F:ATP-dependent DNA damage sensor activity"/>
    <property type="evidence" value="ECO:0007669"/>
    <property type="project" value="InterPro"/>
</dbReference>
<dbReference type="GO" id="GO:0005524">
    <property type="term" value="F:ATP binding"/>
    <property type="evidence" value="ECO:0007669"/>
    <property type="project" value="UniProtKB-UniRule"/>
</dbReference>
<evidence type="ECO:0000259" key="14">
    <source>
        <dbReference type="PROSITE" id="PS50163"/>
    </source>
</evidence>
<evidence type="ECO:0000256" key="2">
    <source>
        <dbReference type="ARBA" id="ARBA00015553"/>
    </source>
</evidence>
<dbReference type="PROSITE" id="PS50163">
    <property type="entry name" value="RECA_3"/>
    <property type="match status" value="1"/>
</dbReference>
<keyword evidence="16" id="KW-1185">Reference proteome</keyword>